<dbReference type="InterPro" id="IPR036320">
    <property type="entry name" value="Glycosyl_Trfase_fam3_N_dom_sf"/>
</dbReference>
<proteinExistence type="inferred from homology"/>
<feature type="binding site" evidence="5">
    <location>
        <begin position="107"/>
        <end position="115"/>
    </location>
    <ligand>
        <name>5-phospho-alpha-D-ribose 1-diphosphate</name>
        <dbReference type="ChEBI" id="CHEBI:58017"/>
    </ligand>
</feature>
<dbReference type="InterPro" id="IPR005940">
    <property type="entry name" value="Anthranilate_Pribosyl_Tfrase"/>
</dbReference>
<dbReference type="SUPFAM" id="SSF52418">
    <property type="entry name" value="Nucleoside phosphorylase/phosphoribosyltransferase catalytic domain"/>
    <property type="match status" value="1"/>
</dbReference>
<comment type="cofactor">
    <cofactor evidence="5">
        <name>Mg(2+)</name>
        <dbReference type="ChEBI" id="CHEBI:18420"/>
    </cofactor>
    <text evidence="5">Binds 2 magnesium ions per monomer.</text>
</comment>
<keyword evidence="5" id="KW-0479">Metal-binding</keyword>
<feature type="binding site" evidence="5">
    <location>
        <position position="110"/>
    </location>
    <ligand>
        <name>anthranilate</name>
        <dbReference type="ChEBI" id="CHEBI:16567"/>
        <label>1</label>
    </ligand>
</feature>
<dbReference type="Gene3D" id="3.40.1030.10">
    <property type="entry name" value="Nucleoside phosphorylase/phosphoribosyltransferase catalytic domain"/>
    <property type="match status" value="1"/>
</dbReference>
<dbReference type="Pfam" id="PF02885">
    <property type="entry name" value="Glycos_trans_3N"/>
    <property type="match status" value="1"/>
</dbReference>
<dbReference type="EC" id="2.4.2.18" evidence="5"/>
<gene>
    <name evidence="5" type="primary">trpD</name>
    <name evidence="8" type="ORF">DOK78_002316</name>
</gene>
<dbReference type="InterPro" id="IPR017459">
    <property type="entry name" value="Glycosyl_Trfase_fam3_N_dom"/>
</dbReference>
<name>A0ABZ2SPI0_9ENTE</name>
<evidence type="ECO:0000313" key="8">
    <source>
        <dbReference type="EMBL" id="WYJ77678.1"/>
    </source>
</evidence>
<comment type="subunit">
    <text evidence="5">Homodimer.</text>
</comment>
<comment type="function">
    <text evidence="5">Catalyzes the transfer of the phosphoribosyl group of 5-phosphorylribose-1-pyrophosphate (PRPP) to anthranilate to yield N-(5'-phosphoribosyl)-anthranilate (PRA).</text>
</comment>
<feature type="binding site" evidence="5">
    <location>
        <position position="79"/>
    </location>
    <ligand>
        <name>5-phospho-alpha-D-ribose 1-diphosphate</name>
        <dbReference type="ChEBI" id="CHEBI:58017"/>
    </ligand>
</feature>
<comment type="pathway">
    <text evidence="5">Amino-acid biosynthesis; L-tryptophan biosynthesis; L-tryptophan from chorismate: step 2/5.</text>
</comment>
<evidence type="ECO:0000256" key="2">
    <source>
        <dbReference type="ARBA" id="ARBA00022679"/>
    </source>
</evidence>
<dbReference type="PANTHER" id="PTHR43285">
    <property type="entry name" value="ANTHRANILATE PHOSPHORIBOSYLTRANSFERASE"/>
    <property type="match status" value="1"/>
</dbReference>
<dbReference type="NCBIfam" id="TIGR01245">
    <property type="entry name" value="trpD"/>
    <property type="match status" value="1"/>
</dbReference>
<keyword evidence="3 5" id="KW-0822">Tryptophan biosynthesis</keyword>
<dbReference type="InterPro" id="IPR035902">
    <property type="entry name" value="Nuc_phospho_transferase"/>
</dbReference>
<dbReference type="HAMAP" id="MF_00211">
    <property type="entry name" value="TrpD"/>
    <property type="match status" value="1"/>
</dbReference>
<protein>
    <recommendedName>
        <fullName evidence="5">Anthranilate phosphoribosyltransferase</fullName>
        <ecNumber evidence="5">2.4.2.18</ecNumber>
    </recommendedName>
</protein>
<dbReference type="SUPFAM" id="SSF47648">
    <property type="entry name" value="Nucleoside phosphorylase/phosphoribosyltransferase N-terminal domain"/>
    <property type="match status" value="1"/>
</dbReference>
<keyword evidence="5" id="KW-0460">Magnesium</keyword>
<evidence type="ECO:0000256" key="4">
    <source>
        <dbReference type="ARBA" id="ARBA00023141"/>
    </source>
</evidence>
<dbReference type="PANTHER" id="PTHR43285:SF2">
    <property type="entry name" value="ANTHRANILATE PHOSPHORIBOSYLTRANSFERASE"/>
    <property type="match status" value="1"/>
</dbReference>
<feature type="binding site" evidence="5">
    <location>
        <position position="87"/>
    </location>
    <ligand>
        <name>5-phospho-alpha-D-ribose 1-diphosphate</name>
        <dbReference type="ChEBI" id="CHEBI:58017"/>
    </ligand>
</feature>
<evidence type="ECO:0000256" key="3">
    <source>
        <dbReference type="ARBA" id="ARBA00022822"/>
    </source>
</evidence>
<reference evidence="8 9" key="2">
    <citation type="submission" date="2024-03" db="EMBL/GenBank/DDBJ databases">
        <title>The Genome Sequence of Enterococcus sp. DIV2402.</title>
        <authorList>
            <consortium name="The Broad Institute Genomics Platform"/>
            <consortium name="The Broad Institute Microbial Omics Core"/>
            <consortium name="The Broad Institute Genomic Center for Infectious Diseases"/>
            <person name="Earl A."/>
            <person name="Manson A."/>
            <person name="Gilmore M."/>
            <person name="Schwartman J."/>
            <person name="Shea T."/>
            <person name="Abouelleil A."/>
            <person name="Cao P."/>
            <person name="Chapman S."/>
            <person name="Cusick C."/>
            <person name="Young S."/>
            <person name="Neafsey D."/>
            <person name="Nusbaum C."/>
            <person name="Birren B."/>
        </authorList>
    </citation>
    <scope>NUCLEOTIDE SEQUENCE [LARGE SCALE GENOMIC DNA]</scope>
    <source>
        <strain evidence="8 9">DIV2402</strain>
    </source>
</reference>
<dbReference type="Proteomes" id="UP000664701">
    <property type="component" value="Chromosome"/>
</dbReference>
<feature type="domain" description="Glycosyl transferase family 3" evidence="6">
    <location>
        <begin position="73"/>
        <end position="322"/>
    </location>
</feature>
<feature type="binding site" evidence="5">
    <location>
        <position position="91"/>
    </location>
    <ligand>
        <name>Mg(2+)</name>
        <dbReference type="ChEBI" id="CHEBI:18420"/>
        <label>1</label>
    </ligand>
</feature>
<evidence type="ECO:0000259" key="6">
    <source>
        <dbReference type="Pfam" id="PF00591"/>
    </source>
</evidence>
<accession>A0ABZ2SPI0</accession>
<feature type="binding site" evidence="5">
    <location>
        <begin position="89"/>
        <end position="92"/>
    </location>
    <ligand>
        <name>5-phospho-alpha-D-ribose 1-diphosphate</name>
        <dbReference type="ChEBI" id="CHEBI:58017"/>
    </ligand>
</feature>
<feature type="binding site" evidence="5">
    <location>
        <position position="79"/>
    </location>
    <ligand>
        <name>anthranilate</name>
        <dbReference type="ChEBI" id="CHEBI:16567"/>
        <label>1</label>
    </ligand>
</feature>
<dbReference type="Gene3D" id="1.20.970.10">
    <property type="entry name" value="Transferase, Pyrimidine Nucleoside Phosphorylase, Chain C"/>
    <property type="match status" value="1"/>
</dbReference>
<comment type="caution">
    <text evidence="5">Lacks conserved residue(s) required for the propagation of feature annotation.</text>
</comment>
<dbReference type="RefSeq" id="WP_207940211.1">
    <property type="nucleotide sequence ID" value="NZ_CP147251.1"/>
</dbReference>
<evidence type="ECO:0000259" key="7">
    <source>
        <dbReference type="Pfam" id="PF02885"/>
    </source>
</evidence>
<feature type="binding site" evidence="5">
    <location>
        <position position="224"/>
    </location>
    <ligand>
        <name>Mg(2+)</name>
        <dbReference type="ChEBI" id="CHEBI:18420"/>
        <label>2</label>
    </ligand>
</feature>
<keyword evidence="1 5" id="KW-0328">Glycosyltransferase</keyword>
<dbReference type="InterPro" id="IPR000312">
    <property type="entry name" value="Glycosyl_Trfase_fam3"/>
</dbReference>
<keyword evidence="4 5" id="KW-0057">Aromatic amino acid biosynthesis</keyword>
<keyword evidence="9" id="KW-1185">Reference proteome</keyword>
<feature type="binding site" evidence="5">
    <location>
        <position position="165"/>
    </location>
    <ligand>
        <name>anthranilate</name>
        <dbReference type="ChEBI" id="CHEBI:16567"/>
        <label>2</label>
    </ligand>
</feature>
<dbReference type="Pfam" id="PF00591">
    <property type="entry name" value="Glycos_transf_3"/>
    <property type="match status" value="1"/>
</dbReference>
<comment type="similarity">
    <text evidence="5">Belongs to the anthranilate phosphoribosyltransferase family.</text>
</comment>
<keyword evidence="5" id="KW-0028">Amino-acid biosynthesis</keyword>
<feature type="binding site" evidence="5">
    <location>
        <position position="225"/>
    </location>
    <ligand>
        <name>Mg(2+)</name>
        <dbReference type="ChEBI" id="CHEBI:18420"/>
        <label>1</label>
    </ligand>
</feature>
<feature type="binding site" evidence="5">
    <location>
        <position position="225"/>
    </location>
    <ligand>
        <name>Mg(2+)</name>
        <dbReference type="ChEBI" id="CHEBI:18420"/>
        <label>2</label>
    </ligand>
</feature>
<evidence type="ECO:0000256" key="1">
    <source>
        <dbReference type="ARBA" id="ARBA00022676"/>
    </source>
</evidence>
<reference evidence="8 9" key="1">
    <citation type="submission" date="2021-03" db="EMBL/GenBank/DDBJ databases">
        <authorList>
            <person name="Gilmore M.S."/>
            <person name="Schwartzman J."/>
            <person name="Van Tyne D."/>
            <person name="Martin M."/>
            <person name="Earl A.M."/>
            <person name="Manson A.L."/>
            <person name="Straub T."/>
            <person name="Salamzade R."/>
            <person name="Saavedra J."/>
            <person name="Lebreton F."/>
            <person name="Prichula J."/>
            <person name="Schaufler K."/>
            <person name="Gaca A."/>
            <person name="Sgardioli B."/>
            <person name="Wagenaar J."/>
            <person name="Strong T."/>
        </authorList>
    </citation>
    <scope>NUCLEOTIDE SEQUENCE [LARGE SCALE GENOMIC DNA]</scope>
    <source>
        <strain evidence="8 9">DIV2402</strain>
    </source>
</reference>
<feature type="domain" description="Glycosyl transferase family 3 N-terminal" evidence="7">
    <location>
        <begin position="2"/>
        <end position="64"/>
    </location>
</feature>
<keyword evidence="2 5" id="KW-0808">Transferase</keyword>
<feature type="binding site" evidence="5">
    <location>
        <position position="119"/>
    </location>
    <ligand>
        <name>5-phospho-alpha-D-ribose 1-diphosphate</name>
        <dbReference type="ChEBI" id="CHEBI:58017"/>
    </ligand>
</feature>
<feature type="binding site" evidence="5">
    <location>
        <begin position="82"/>
        <end position="83"/>
    </location>
    <ligand>
        <name>5-phospho-alpha-D-ribose 1-diphosphate</name>
        <dbReference type="ChEBI" id="CHEBI:58017"/>
    </ligand>
</feature>
<sequence length="337" mass="36123">MKEIFEKLYQGNDLTESEMTQLAEMIFTGELKDTQISAALIALKMKGITSTEMAAIAKVMQKNALTIENAPTNAMDNCGTGGDHSNSFNVSTTTAFVLAAGGIPMAKHGNRSISSRSGSADVLEELGVKLTTSQEQISQLLNEIGIAFLFAQAMHPSMRYVINVRRELATPTILNLIGPLTNPVNLETQLMGTFAESLLKETAETLGKLGRKRAIVLQGAYGMDEANLAGDTKFALLENGKVEEFTISAADAGLPEYPLEAIVGGDSKRNAEILVSVLENQPSPFLDTVLLNAGLGFYANGKVNSVKEGVEEARKIIASGAAREKLAQLIEKQKEVQ</sequence>
<evidence type="ECO:0000313" key="9">
    <source>
        <dbReference type="Proteomes" id="UP000664701"/>
    </source>
</evidence>
<comment type="catalytic activity">
    <reaction evidence="5">
        <text>N-(5-phospho-beta-D-ribosyl)anthranilate + diphosphate = 5-phospho-alpha-D-ribose 1-diphosphate + anthranilate</text>
        <dbReference type="Rhea" id="RHEA:11768"/>
        <dbReference type="ChEBI" id="CHEBI:16567"/>
        <dbReference type="ChEBI" id="CHEBI:18277"/>
        <dbReference type="ChEBI" id="CHEBI:33019"/>
        <dbReference type="ChEBI" id="CHEBI:58017"/>
        <dbReference type="EC" id="2.4.2.18"/>
    </reaction>
</comment>
<organism evidence="8 9">
    <name type="scientific">Candidatus Enterococcus lowellii</name>
    <dbReference type="NCBI Taxonomy" id="2230877"/>
    <lineage>
        <taxon>Bacteria</taxon>
        <taxon>Bacillati</taxon>
        <taxon>Bacillota</taxon>
        <taxon>Bacilli</taxon>
        <taxon>Lactobacillales</taxon>
        <taxon>Enterococcaceae</taxon>
        <taxon>Enterococcus</taxon>
    </lineage>
</organism>
<dbReference type="GO" id="GO:0016757">
    <property type="term" value="F:glycosyltransferase activity"/>
    <property type="evidence" value="ECO:0007669"/>
    <property type="project" value="UniProtKB-KW"/>
</dbReference>
<evidence type="ECO:0000256" key="5">
    <source>
        <dbReference type="HAMAP-Rule" id="MF_00211"/>
    </source>
</evidence>
<dbReference type="EMBL" id="CP147251">
    <property type="protein sequence ID" value="WYJ77678.1"/>
    <property type="molecule type" value="Genomic_DNA"/>
</dbReference>